<protein>
    <recommendedName>
        <fullName evidence="3">Terminase</fullName>
    </recommendedName>
</protein>
<dbReference type="Proteomes" id="UP000553756">
    <property type="component" value="Unassembled WGS sequence"/>
</dbReference>
<dbReference type="EMBL" id="JAAIIJ010000028">
    <property type="protein sequence ID" value="NMN02775.1"/>
    <property type="molecule type" value="Genomic_DNA"/>
</dbReference>
<name>A0ABX1SY78_9BIFI</name>
<evidence type="ECO:0008006" key="3">
    <source>
        <dbReference type="Google" id="ProtNLM"/>
    </source>
</evidence>
<organism evidence="1 2">
    <name type="scientific">Bifidobacterium panos</name>
    <dbReference type="NCBI Taxonomy" id="2675321"/>
    <lineage>
        <taxon>Bacteria</taxon>
        <taxon>Bacillati</taxon>
        <taxon>Actinomycetota</taxon>
        <taxon>Actinomycetes</taxon>
        <taxon>Bifidobacteriales</taxon>
        <taxon>Bifidobacteriaceae</taxon>
        <taxon>Bifidobacterium</taxon>
    </lineage>
</organism>
<reference evidence="1 2" key="1">
    <citation type="submission" date="2020-02" db="EMBL/GenBank/DDBJ databases">
        <title>Characterization of phylogenetic diversity of novel bifidobacterial species isolated in Czech ZOOs.</title>
        <authorList>
            <person name="Lugli G.A."/>
            <person name="Vera N.B."/>
            <person name="Ventura M."/>
        </authorList>
    </citation>
    <scope>NUCLEOTIDE SEQUENCE [LARGE SCALE GENOMIC DNA]</scope>
    <source>
        <strain evidence="1 2">DSM 109963</strain>
    </source>
</reference>
<sequence length="630" mass="71201">MHTMIPELSSEDRSRSLGRLACWWIETFVLIGRGDGVGMPIVHAPEYVQFIMNCYALDKHGRRRFNRCSLWRPKSCNKSGLASELCLFEALGPCRFDHWAEEGETYTFLGQTYYYAKGEPVGRPVRMPEILVLATEEGQTGNIFDSVYYNCDEGPLAQLKGLGLDVGKTRIGLPEGGEIVPSTSGAASKDGGLETFCASDETHLYTLPKLKRMYKTVQRNLAKRSAKSEPWMFEATTYFRPGEDSIAENTFKYAEDIRAGRIRHYAGLYFDYRYSTLAIEDFADERKLEHALAESYGSAAESHDGKNHVILPDGSIEPVDDRGMTADGMSLRDPGVEPGPSVDGWVDLHGIMAQIYQPDSDVNDSIRYFLNSRASSQDSWLTESDIQSHMVYRGLIDKAIETRTLETAWQEVIGTTDEITLGFDGSVSNDSTALVGCRVRDGLLFLIHLDQCPDGPEKARWRVDRDAFDAMARRMFRDYNVVGCFADAAFFEAMIGGWEADYGKAMKVWSRGSQTMMRFYTNNWKLDMTRALQNAHTGFQYDYTDVPEGETPEPGDIGLLADPRLVAHFRNARRRERDFGYLIFKEQPKSPNKIDACMAGVLAYAARQKYLNHQNEEKPQENWAIPVRVY</sequence>
<evidence type="ECO:0000313" key="1">
    <source>
        <dbReference type="EMBL" id="NMN02775.1"/>
    </source>
</evidence>
<keyword evidence="2" id="KW-1185">Reference proteome</keyword>
<gene>
    <name evidence="1" type="ORF">G1C94_1397</name>
</gene>
<accession>A0ABX1SY78</accession>
<evidence type="ECO:0000313" key="2">
    <source>
        <dbReference type="Proteomes" id="UP000553756"/>
    </source>
</evidence>
<comment type="caution">
    <text evidence="1">The sequence shown here is derived from an EMBL/GenBank/DDBJ whole genome shotgun (WGS) entry which is preliminary data.</text>
</comment>
<dbReference type="RefSeq" id="WP_172147000.1">
    <property type="nucleotide sequence ID" value="NZ_JAAIIJ010000028.1"/>
</dbReference>
<proteinExistence type="predicted"/>